<dbReference type="Proteomes" id="UP000295783">
    <property type="component" value="Unassembled WGS sequence"/>
</dbReference>
<proteinExistence type="predicted"/>
<name>A0A4R6WQK3_9PROT</name>
<dbReference type="OrthoDB" id="8479774at2"/>
<organism evidence="1 2">
    <name type="scientific">Dongia mobilis</name>
    <dbReference type="NCBI Taxonomy" id="578943"/>
    <lineage>
        <taxon>Bacteria</taxon>
        <taxon>Pseudomonadati</taxon>
        <taxon>Pseudomonadota</taxon>
        <taxon>Alphaproteobacteria</taxon>
        <taxon>Rhodospirillales</taxon>
        <taxon>Dongiaceae</taxon>
        <taxon>Dongia</taxon>
    </lineage>
</organism>
<comment type="caution">
    <text evidence="1">The sequence shown here is derived from an EMBL/GenBank/DDBJ whole genome shotgun (WGS) entry which is preliminary data.</text>
</comment>
<evidence type="ECO:0000313" key="1">
    <source>
        <dbReference type="EMBL" id="TDQ80563.1"/>
    </source>
</evidence>
<sequence>MFLTSGCVGQAFALGLFCAVLGGFVSPSSAQSGIDFHSVVTLQDMRQLIMTQFPLGTDRQTLRNAFVDGGKATLREHPSRKGSEKYLYDINLCRIYVWRWNISADFDANGRLQQAYINGFAVFPDGITVPPVAPDAAHQATQKISEMQRPRPEADRGEKSLAYMLLDLDGNPATIEDQSLLGTGPSRADPGNLGKTVNYDNVDPWRSIFDPDAADFIAPYAGNCP</sequence>
<dbReference type="RefSeq" id="WP_133614547.1">
    <property type="nucleotide sequence ID" value="NZ_SNYW01000011.1"/>
</dbReference>
<dbReference type="EMBL" id="SNYW01000011">
    <property type="protein sequence ID" value="TDQ80563.1"/>
    <property type="molecule type" value="Genomic_DNA"/>
</dbReference>
<keyword evidence="2" id="KW-1185">Reference proteome</keyword>
<accession>A0A4R6WQK3</accession>
<dbReference type="AlphaFoldDB" id="A0A4R6WQK3"/>
<reference evidence="1 2" key="1">
    <citation type="submission" date="2019-03" db="EMBL/GenBank/DDBJ databases">
        <title>Genomic Encyclopedia of Type Strains, Phase III (KMG-III): the genomes of soil and plant-associated and newly described type strains.</title>
        <authorList>
            <person name="Whitman W."/>
        </authorList>
    </citation>
    <scope>NUCLEOTIDE SEQUENCE [LARGE SCALE GENOMIC DNA]</scope>
    <source>
        <strain evidence="1 2">CGMCC 1.7660</strain>
    </source>
</reference>
<gene>
    <name evidence="1" type="ORF">A8950_3096</name>
</gene>
<protein>
    <submittedName>
        <fullName evidence="1">Uncharacterized protein</fullName>
    </submittedName>
</protein>
<evidence type="ECO:0000313" key="2">
    <source>
        <dbReference type="Proteomes" id="UP000295783"/>
    </source>
</evidence>